<feature type="binding site" evidence="11">
    <location>
        <position position="166"/>
    </location>
    <ligand>
        <name>ATP</name>
        <dbReference type="ChEBI" id="CHEBI:30616"/>
    </ligand>
</feature>
<reference evidence="14" key="1">
    <citation type="submission" date="2009-09" db="EMBL/GenBank/DDBJ databases">
        <title>The complete genome of Kribbella flavida DSM 17836.</title>
        <authorList>
            <consortium name="US DOE Joint Genome Institute (JGI-PGF)"/>
            <person name="Lucas S."/>
            <person name="Copeland A."/>
            <person name="Lapidus A."/>
            <person name="Glavina del Rio T."/>
            <person name="Dalin E."/>
            <person name="Tice H."/>
            <person name="Bruce D."/>
            <person name="Goodwin L."/>
            <person name="Pitluck S."/>
            <person name="Kyrpides N."/>
            <person name="Mavromatis K."/>
            <person name="Ivanova N."/>
            <person name="Saunders E."/>
            <person name="Brettin T."/>
            <person name="Detter J.C."/>
            <person name="Han C."/>
            <person name="Larimer F."/>
            <person name="Land M."/>
            <person name="Hauser L."/>
            <person name="Markowitz V."/>
            <person name="Cheng J.-F."/>
            <person name="Hugenholtz P."/>
            <person name="Woyke T."/>
            <person name="Wu D."/>
            <person name="Pukall R."/>
            <person name="Klenk H.-P."/>
            <person name="Eisen J.A."/>
        </authorList>
    </citation>
    <scope>NUCLEOTIDE SEQUENCE [LARGE SCALE GENOMIC DNA]</scope>
    <source>
        <strain evidence="14">DSM 17836 / JCM 10339 / NBRC 14399</strain>
    </source>
</reference>
<name>D2PMP9_KRIFD</name>
<proteinExistence type="inferred from homology"/>
<comment type="subunit">
    <text evidence="11">Homohexamer.</text>
</comment>
<evidence type="ECO:0000256" key="9">
    <source>
        <dbReference type="ARBA" id="ARBA00022975"/>
    </source>
</evidence>
<dbReference type="EC" id="2.7.4.22" evidence="11"/>
<feature type="binding site" evidence="11">
    <location>
        <begin position="8"/>
        <end position="11"/>
    </location>
    <ligand>
        <name>ATP</name>
        <dbReference type="ChEBI" id="CHEBI:30616"/>
    </ligand>
</feature>
<dbReference type="SUPFAM" id="SSF53633">
    <property type="entry name" value="Carbamate kinase-like"/>
    <property type="match status" value="1"/>
</dbReference>
<dbReference type="CDD" id="cd04254">
    <property type="entry name" value="AAK_UMPK-PyrH-Ec"/>
    <property type="match status" value="1"/>
</dbReference>
<evidence type="ECO:0000256" key="6">
    <source>
        <dbReference type="ARBA" id="ARBA00022741"/>
    </source>
</evidence>
<keyword evidence="8 11" id="KW-0067">ATP-binding</keyword>
<dbReference type="InterPro" id="IPR015963">
    <property type="entry name" value="Uridylate_kinase_bac"/>
</dbReference>
<sequence>MTKRFVLKLSGQAIAGGDTFGFDSDRVTHLATEVLAARAAGAEIAVVIGGGNVFRGNRSEEWGIDRVEADNIGMLGTVINAVLLRSRLTTLGEYDVRLMTAIPINNLAEPYIRLRALRHLAKGSIVVLACGNGQPFTTTDYPAVQRAIELGAHGLLVAKNGADGIYDADPNKVPTARPFERLGYQEAIDRQLRVMDQSAFVLARDHRLPLHVFDIDPPRCGGRDLPQYAGRNGGQLSRCRLRAIVSRCGWIQSPPASYSIRTVTAAQTAW</sequence>
<dbReference type="InterPro" id="IPR036393">
    <property type="entry name" value="AceGlu_kinase-like_sf"/>
</dbReference>
<dbReference type="HAMAP" id="MF_01220_B">
    <property type="entry name" value="PyrH_B"/>
    <property type="match status" value="1"/>
</dbReference>
<feature type="binding site" evidence="11">
    <location>
        <position position="169"/>
    </location>
    <ligand>
        <name>ATP</name>
        <dbReference type="ChEBI" id="CHEBI:30616"/>
    </ligand>
</feature>
<reference evidence="13 14" key="2">
    <citation type="journal article" date="2010" name="Stand. Genomic Sci.">
        <title>Complete genome sequence of Kribbella flavida type strain (IFO 14399).</title>
        <authorList>
            <person name="Pukall R."/>
            <person name="Lapidus A."/>
            <person name="Glavina Del Rio T."/>
            <person name="Copeland A."/>
            <person name="Tice H."/>
            <person name="Cheng J.-F."/>
            <person name="Lucas S."/>
            <person name="Chen F."/>
            <person name="Nolan M."/>
            <person name="LaButti K."/>
            <person name="Pati A."/>
            <person name="Ivanova N."/>
            <person name="Mavrommatis K."/>
            <person name="Mikhailova N."/>
            <person name="Pitluck S."/>
            <person name="Bruce D."/>
            <person name="Goodwin L."/>
            <person name="Land M."/>
            <person name="Hauser L."/>
            <person name="Chang Y.-J."/>
            <person name="Jeffries C.D."/>
            <person name="Chen A."/>
            <person name="Palaniappan K."/>
            <person name="Chain P."/>
            <person name="Rohde M."/>
            <person name="Goeker M."/>
            <person name="Bristow J."/>
            <person name="Eisen J.A."/>
            <person name="Markowitz V."/>
            <person name="Hugenholtz P."/>
            <person name="Kyrpides N.C."/>
            <person name="Klenk H.-P."/>
            <person name="Brettin T."/>
        </authorList>
    </citation>
    <scope>NUCLEOTIDE SEQUENCE [LARGE SCALE GENOMIC DNA]</scope>
    <source>
        <strain evidence="14">DSM 17836 / JCM 10339 / NBRC 14399</strain>
    </source>
</reference>
<keyword evidence="5 11" id="KW-0808">Transferase</keyword>
<dbReference type="GO" id="GO:0033862">
    <property type="term" value="F:UMP kinase activity"/>
    <property type="evidence" value="ECO:0007669"/>
    <property type="project" value="UniProtKB-EC"/>
</dbReference>
<keyword evidence="4 11" id="KW-0963">Cytoplasm</keyword>
<dbReference type="KEGG" id="kfl:Kfla_3544"/>
<dbReference type="GO" id="GO:0006225">
    <property type="term" value="P:UDP biosynthetic process"/>
    <property type="evidence" value="ECO:0007669"/>
    <property type="project" value="TreeGrafter"/>
</dbReference>
<dbReference type="GO" id="GO:0044210">
    <property type="term" value="P:'de novo' CTP biosynthetic process"/>
    <property type="evidence" value="ECO:0007669"/>
    <property type="project" value="UniProtKB-UniRule"/>
</dbReference>
<evidence type="ECO:0000256" key="5">
    <source>
        <dbReference type="ARBA" id="ARBA00022679"/>
    </source>
</evidence>
<dbReference type="GO" id="GO:0005524">
    <property type="term" value="F:ATP binding"/>
    <property type="evidence" value="ECO:0007669"/>
    <property type="project" value="UniProtKB-KW"/>
</dbReference>
<accession>D2PMP9</accession>
<dbReference type="EMBL" id="CP001736">
    <property type="protein sequence ID" value="ADB32601.1"/>
    <property type="molecule type" value="Genomic_DNA"/>
</dbReference>
<evidence type="ECO:0000256" key="3">
    <source>
        <dbReference type="ARBA" id="ARBA00007614"/>
    </source>
</evidence>
<evidence type="ECO:0000256" key="1">
    <source>
        <dbReference type="ARBA" id="ARBA00004496"/>
    </source>
</evidence>
<protein>
    <recommendedName>
        <fullName evidence="11">Uridylate kinase</fullName>
        <shortName evidence="11">UK</shortName>
        <ecNumber evidence="11">2.7.4.22</ecNumber>
    </recommendedName>
    <alternativeName>
        <fullName evidence="11">Uridine monophosphate kinase</fullName>
        <shortName evidence="11">UMP kinase</shortName>
        <shortName evidence="11">UMPK</shortName>
    </alternativeName>
</protein>
<keyword evidence="9 11" id="KW-0665">Pyrimidine biosynthesis</keyword>
<feature type="binding site" evidence="11">
    <location>
        <begin position="132"/>
        <end position="139"/>
    </location>
    <ligand>
        <name>UMP</name>
        <dbReference type="ChEBI" id="CHEBI:57865"/>
    </ligand>
</feature>
<keyword evidence="6 11" id="KW-0547">Nucleotide-binding</keyword>
<dbReference type="NCBIfam" id="TIGR02075">
    <property type="entry name" value="pyrH_bact"/>
    <property type="match status" value="1"/>
</dbReference>
<feature type="domain" description="Aspartate/glutamate/uridylate kinase" evidence="12">
    <location>
        <begin position="3"/>
        <end position="214"/>
    </location>
</feature>
<dbReference type="GO" id="GO:0005737">
    <property type="term" value="C:cytoplasm"/>
    <property type="evidence" value="ECO:0007669"/>
    <property type="project" value="UniProtKB-SubCell"/>
</dbReference>
<dbReference type="RefSeq" id="WP_012921157.1">
    <property type="nucleotide sequence ID" value="NC_013729.1"/>
</dbReference>
<evidence type="ECO:0000313" key="13">
    <source>
        <dbReference type="EMBL" id="ADB32601.1"/>
    </source>
</evidence>
<comment type="caution">
    <text evidence="11">Lacks conserved residue(s) required for the propagation of feature annotation.</text>
</comment>
<feature type="binding site" evidence="11">
    <location>
        <position position="70"/>
    </location>
    <ligand>
        <name>UMP</name>
        <dbReference type="ChEBI" id="CHEBI:57865"/>
    </ligand>
</feature>
<feature type="binding site" evidence="11">
    <location>
        <position position="55"/>
    </location>
    <ligand>
        <name>ATP</name>
        <dbReference type="ChEBI" id="CHEBI:30616"/>
    </ligand>
</feature>
<evidence type="ECO:0000256" key="4">
    <source>
        <dbReference type="ARBA" id="ARBA00022490"/>
    </source>
</evidence>
<evidence type="ECO:0000313" key="14">
    <source>
        <dbReference type="Proteomes" id="UP000007967"/>
    </source>
</evidence>
<dbReference type="Gene3D" id="3.40.1160.10">
    <property type="entry name" value="Acetylglutamate kinase-like"/>
    <property type="match status" value="1"/>
</dbReference>
<organism evidence="13 14">
    <name type="scientific">Kribbella flavida (strain DSM 17836 / JCM 10339 / NBRC 14399)</name>
    <dbReference type="NCBI Taxonomy" id="479435"/>
    <lineage>
        <taxon>Bacteria</taxon>
        <taxon>Bacillati</taxon>
        <taxon>Actinomycetota</taxon>
        <taxon>Actinomycetes</taxon>
        <taxon>Propionibacteriales</taxon>
        <taxon>Kribbellaceae</taxon>
        <taxon>Kribbella</taxon>
    </lineage>
</organism>
<evidence type="ECO:0000256" key="8">
    <source>
        <dbReference type="ARBA" id="ARBA00022840"/>
    </source>
</evidence>
<keyword evidence="7 11" id="KW-0418">Kinase</keyword>
<evidence type="ECO:0000256" key="7">
    <source>
        <dbReference type="ARBA" id="ARBA00022777"/>
    </source>
</evidence>
<comment type="subcellular location">
    <subcellularLocation>
        <location evidence="1 11">Cytoplasm</location>
    </subcellularLocation>
</comment>
<comment type="similarity">
    <text evidence="3 11">Belongs to the UMP kinase family.</text>
</comment>
<gene>
    <name evidence="11" type="primary">pyrH</name>
    <name evidence="13" type="ordered locus">Kfla_3544</name>
</gene>
<comment type="function">
    <text evidence="11">Catalyzes the reversible phosphorylation of UMP to UDP.</text>
</comment>
<dbReference type="PANTHER" id="PTHR42833">
    <property type="entry name" value="URIDYLATE KINASE"/>
    <property type="match status" value="1"/>
</dbReference>
<comment type="pathway">
    <text evidence="2 11">Pyrimidine metabolism; CTP biosynthesis via de novo pathway; UDP from UMP (UMPK route): step 1/1.</text>
</comment>
<dbReference type="Pfam" id="PF00696">
    <property type="entry name" value="AA_kinase"/>
    <property type="match status" value="1"/>
</dbReference>
<feature type="binding site" evidence="11">
    <location>
        <position position="50"/>
    </location>
    <ligand>
        <name>UMP</name>
        <dbReference type="ChEBI" id="CHEBI:57865"/>
    </ligand>
</feature>
<evidence type="ECO:0000256" key="2">
    <source>
        <dbReference type="ARBA" id="ARBA00004791"/>
    </source>
</evidence>
<dbReference type="InterPro" id="IPR011817">
    <property type="entry name" value="Uridylate_kinase"/>
</dbReference>
<evidence type="ECO:0000259" key="12">
    <source>
        <dbReference type="Pfam" id="PF00696"/>
    </source>
</evidence>
<evidence type="ECO:0000256" key="11">
    <source>
        <dbReference type="HAMAP-Rule" id="MF_01220"/>
    </source>
</evidence>
<dbReference type="eggNOG" id="COG0528">
    <property type="taxonomic scope" value="Bacteria"/>
</dbReference>
<dbReference type="STRING" id="479435.Kfla_3544"/>
<feature type="binding site" evidence="11">
    <location>
        <position position="51"/>
    </location>
    <ligand>
        <name>ATP</name>
        <dbReference type="ChEBI" id="CHEBI:30616"/>
    </ligand>
</feature>
<feature type="binding site" evidence="11">
    <location>
        <position position="160"/>
    </location>
    <ligand>
        <name>ATP</name>
        <dbReference type="ChEBI" id="CHEBI:30616"/>
    </ligand>
</feature>
<comment type="catalytic activity">
    <reaction evidence="10 11">
        <text>UMP + ATP = UDP + ADP</text>
        <dbReference type="Rhea" id="RHEA:24400"/>
        <dbReference type="ChEBI" id="CHEBI:30616"/>
        <dbReference type="ChEBI" id="CHEBI:57865"/>
        <dbReference type="ChEBI" id="CHEBI:58223"/>
        <dbReference type="ChEBI" id="CHEBI:456216"/>
        <dbReference type="EC" id="2.7.4.22"/>
    </reaction>
</comment>
<dbReference type="UniPathway" id="UPA00159">
    <property type="reaction ID" value="UER00275"/>
</dbReference>
<dbReference type="HOGENOM" id="CLU_033861_0_1_11"/>
<dbReference type="AlphaFoldDB" id="D2PMP9"/>
<evidence type="ECO:0000256" key="10">
    <source>
        <dbReference type="ARBA" id="ARBA00047767"/>
    </source>
</evidence>
<dbReference type="PIRSF" id="PIRSF005650">
    <property type="entry name" value="Uridylate_kin"/>
    <property type="match status" value="1"/>
</dbReference>
<dbReference type="Proteomes" id="UP000007967">
    <property type="component" value="Chromosome"/>
</dbReference>
<keyword evidence="14" id="KW-1185">Reference proteome</keyword>
<dbReference type="PANTHER" id="PTHR42833:SF4">
    <property type="entry name" value="URIDYLATE KINASE PUMPKIN, CHLOROPLASTIC"/>
    <property type="match status" value="1"/>
</dbReference>
<comment type="activity regulation">
    <text evidence="11">Inhibited by UTP.</text>
</comment>
<dbReference type="InterPro" id="IPR001048">
    <property type="entry name" value="Asp/Glu/Uridylate_kinase"/>
</dbReference>